<comment type="caution">
    <text evidence="5">The sequence shown here is derived from an EMBL/GenBank/DDBJ whole genome shotgun (WGS) entry which is preliminary data.</text>
</comment>
<name>A0A918B5J6_9ACTN</name>
<feature type="signal peptide" evidence="3">
    <location>
        <begin position="1"/>
        <end position="23"/>
    </location>
</feature>
<sequence>MSLGVVVLGVTGLVGLGTANAGATPSATPAASAPADGHAGVAAAKARITKVVVFQDAKFKNRSTTFTKNVPHLKKFGWDNTISSAKNKGNRTVSFHQHPDYKGAKFALAPGHTEAHFSKRGMHDNTSSIKFH</sequence>
<evidence type="ECO:0000313" key="5">
    <source>
        <dbReference type="EMBL" id="GGQ21712.1"/>
    </source>
</evidence>
<organism evidence="5 6">
    <name type="scientific">Streptomyces roseolilacinus</name>
    <dbReference type="NCBI Taxonomy" id="66904"/>
    <lineage>
        <taxon>Bacteria</taxon>
        <taxon>Bacillati</taxon>
        <taxon>Actinomycetota</taxon>
        <taxon>Actinomycetes</taxon>
        <taxon>Kitasatosporales</taxon>
        <taxon>Streptomycetaceae</taxon>
        <taxon>Streptomyces</taxon>
    </lineage>
</organism>
<reference evidence="5" key="1">
    <citation type="journal article" date="2014" name="Int. J. Syst. Evol. Microbiol.">
        <title>Complete genome sequence of Corynebacterium casei LMG S-19264T (=DSM 44701T), isolated from a smear-ripened cheese.</title>
        <authorList>
            <consortium name="US DOE Joint Genome Institute (JGI-PGF)"/>
            <person name="Walter F."/>
            <person name="Albersmeier A."/>
            <person name="Kalinowski J."/>
            <person name="Ruckert C."/>
        </authorList>
    </citation>
    <scope>NUCLEOTIDE SEQUENCE</scope>
    <source>
        <strain evidence="5">JCM 4335</strain>
    </source>
</reference>
<comment type="similarity">
    <text evidence="1">Belongs to the beta/gamma-crystallin family.</text>
</comment>
<keyword evidence="3" id="KW-0732">Signal</keyword>
<dbReference type="AlphaFoldDB" id="A0A918B5J6"/>
<dbReference type="SMART" id="SM00247">
    <property type="entry name" value="XTALbg"/>
    <property type="match status" value="1"/>
</dbReference>
<proteinExistence type="inferred from homology"/>
<dbReference type="Gene3D" id="2.60.20.10">
    <property type="entry name" value="Crystallins"/>
    <property type="match status" value="1"/>
</dbReference>
<evidence type="ECO:0000259" key="4">
    <source>
        <dbReference type="SMART" id="SM00247"/>
    </source>
</evidence>
<evidence type="ECO:0000256" key="2">
    <source>
        <dbReference type="ARBA" id="ARBA00022737"/>
    </source>
</evidence>
<keyword evidence="6" id="KW-1185">Reference proteome</keyword>
<dbReference type="InterPro" id="IPR011024">
    <property type="entry name" value="G_crystallin-like"/>
</dbReference>
<dbReference type="EMBL" id="BMSV01000009">
    <property type="protein sequence ID" value="GGQ21712.1"/>
    <property type="molecule type" value="Genomic_DNA"/>
</dbReference>
<dbReference type="Proteomes" id="UP000654123">
    <property type="component" value="Unassembled WGS sequence"/>
</dbReference>
<dbReference type="SUPFAM" id="SSF49695">
    <property type="entry name" value="gamma-Crystallin-like"/>
    <property type="match status" value="1"/>
</dbReference>
<dbReference type="InterPro" id="IPR001064">
    <property type="entry name" value="Beta/gamma_crystallin"/>
</dbReference>
<gene>
    <name evidence="5" type="ORF">GCM10010249_45600</name>
</gene>
<evidence type="ECO:0000256" key="3">
    <source>
        <dbReference type="SAM" id="SignalP"/>
    </source>
</evidence>
<accession>A0A918B5J6</accession>
<keyword evidence="2" id="KW-0677">Repeat</keyword>
<evidence type="ECO:0000256" key="1">
    <source>
        <dbReference type="ARBA" id="ARBA00009646"/>
    </source>
</evidence>
<feature type="chain" id="PRO_5037471525" description="Beta/gamma crystallin 'Greek key' domain-containing protein" evidence="3">
    <location>
        <begin position="24"/>
        <end position="132"/>
    </location>
</feature>
<feature type="domain" description="Beta/gamma crystallin 'Greek key'" evidence="4">
    <location>
        <begin position="50"/>
        <end position="132"/>
    </location>
</feature>
<dbReference type="RefSeq" id="WP_189536902.1">
    <property type="nucleotide sequence ID" value="NZ_BMSV01000009.1"/>
</dbReference>
<evidence type="ECO:0000313" key="6">
    <source>
        <dbReference type="Proteomes" id="UP000654123"/>
    </source>
</evidence>
<reference evidence="5" key="2">
    <citation type="submission" date="2020-09" db="EMBL/GenBank/DDBJ databases">
        <authorList>
            <person name="Sun Q."/>
            <person name="Ohkuma M."/>
        </authorList>
    </citation>
    <scope>NUCLEOTIDE SEQUENCE</scope>
    <source>
        <strain evidence="5">JCM 4335</strain>
    </source>
</reference>
<protein>
    <recommendedName>
        <fullName evidence="4">Beta/gamma crystallin 'Greek key' domain-containing protein</fullName>
    </recommendedName>
</protein>
<dbReference type="Pfam" id="PF00030">
    <property type="entry name" value="Crystall"/>
    <property type="match status" value="1"/>
</dbReference>